<gene>
    <name evidence="1" type="ORF">NSA47_06000</name>
</gene>
<dbReference type="RefSeq" id="WP_257530031.1">
    <property type="nucleotide sequence ID" value="NZ_JANKAS010000004.1"/>
</dbReference>
<evidence type="ECO:0000313" key="1">
    <source>
        <dbReference type="EMBL" id="MCR1898543.1"/>
    </source>
</evidence>
<dbReference type="Proteomes" id="UP001205748">
    <property type="component" value="Unassembled WGS sequence"/>
</dbReference>
<proteinExistence type="predicted"/>
<accession>A0AAE3HG86</accession>
<keyword evidence="2" id="KW-1185">Reference proteome</keyword>
<sequence length="61" mass="6854">MANVDVNEIARKLKLTVEQVSKSPSIQNTYLEIKNNPNMSESEKDDAFAEMSDIIKGLVKK</sequence>
<comment type="caution">
    <text evidence="1">The sequence shown here is derived from an EMBL/GenBank/DDBJ whole genome shotgun (WGS) entry which is preliminary data.</text>
</comment>
<dbReference type="EMBL" id="JANKAS010000004">
    <property type="protein sequence ID" value="MCR1898543.1"/>
    <property type="molecule type" value="Genomic_DNA"/>
</dbReference>
<dbReference type="AlphaFoldDB" id="A0AAE3HG86"/>
<name>A0AAE3HG86_9FIRM</name>
<protein>
    <submittedName>
        <fullName evidence="1">Uncharacterized protein</fullName>
    </submittedName>
</protein>
<organism evidence="1 2">
    <name type="scientific">Irregularibacter muris</name>
    <dbReference type="NCBI Taxonomy" id="1796619"/>
    <lineage>
        <taxon>Bacteria</taxon>
        <taxon>Bacillati</taxon>
        <taxon>Bacillota</taxon>
        <taxon>Clostridia</taxon>
        <taxon>Eubacteriales</taxon>
        <taxon>Eubacteriaceae</taxon>
        <taxon>Irregularibacter</taxon>
    </lineage>
</organism>
<reference evidence="1" key="1">
    <citation type="submission" date="2022-07" db="EMBL/GenBank/DDBJ databases">
        <title>Enhanced cultured diversity of the mouse gut microbiota enables custom-made synthetic communities.</title>
        <authorList>
            <person name="Afrizal A."/>
        </authorList>
    </citation>
    <scope>NUCLEOTIDE SEQUENCE</scope>
    <source>
        <strain evidence="1">DSM 28593</strain>
    </source>
</reference>
<evidence type="ECO:0000313" key="2">
    <source>
        <dbReference type="Proteomes" id="UP001205748"/>
    </source>
</evidence>